<sequence>MQMAKKKNHYYNIYRGQELVHEELTEQEFMDQMEWYAHEYYMTQDPTLNPGNFRHEMKQLLEE</sequence>
<dbReference type="Proteomes" id="UP000257648">
    <property type="component" value="Segment"/>
</dbReference>
<protein>
    <submittedName>
        <fullName evidence="1">Uncharacterized protein</fullName>
    </submittedName>
</protein>
<accession>A0A385EFV4</accession>
<name>A0A385EFV4_9CAUD</name>
<dbReference type="GeneID" id="55001981"/>
<proteinExistence type="predicted"/>
<organism evidence="1 2">
    <name type="scientific">Synechococcus phage S-T4</name>
    <dbReference type="NCBI Taxonomy" id="2268578"/>
    <lineage>
        <taxon>Viruses</taxon>
        <taxon>Duplodnaviria</taxon>
        <taxon>Heunggongvirae</taxon>
        <taxon>Uroviricota</taxon>
        <taxon>Caudoviricetes</taxon>
        <taxon>Pantevenvirales</taxon>
        <taxon>Kyanoviridae</taxon>
        <taxon>Tamkungvirus</taxon>
        <taxon>Tamkungvirus ST4</taxon>
    </lineage>
</organism>
<evidence type="ECO:0000313" key="2">
    <source>
        <dbReference type="Proteomes" id="UP000257648"/>
    </source>
</evidence>
<reference evidence="2" key="1">
    <citation type="submission" date="2018-05" db="EMBL/GenBank/DDBJ databases">
        <authorList>
            <person name="You S."/>
        </authorList>
    </citation>
    <scope>NUCLEOTIDE SEQUENCE [LARGE SCALE GENOMIC DNA]</scope>
</reference>
<keyword evidence="2" id="KW-1185">Reference proteome</keyword>
<evidence type="ECO:0000313" key="1">
    <source>
        <dbReference type="EMBL" id="AXQ70600.1"/>
    </source>
</evidence>
<dbReference type="EMBL" id="MH412654">
    <property type="protein sequence ID" value="AXQ70600.1"/>
    <property type="molecule type" value="Genomic_DNA"/>
</dbReference>
<dbReference type="KEGG" id="vg:55001981"/>
<dbReference type="RefSeq" id="YP_009810959.1">
    <property type="nucleotide sequence ID" value="NC_048049.1"/>
</dbReference>